<evidence type="ECO:0000313" key="1">
    <source>
        <dbReference type="EMBL" id="CAH8327939.1"/>
    </source>
</evidence>
<accession>A0ABC8JHE8</accession>
<organism evidence="1 2">
    <name type="scientific">Eruca vesicaria subsp. sativa</name>
    <name type="common">Garden rocket</name>
    <name type="synonym">Eruca sativa</name>
    <dbReference type="NCBI Taxonomy" id="29727"/>
    <lineage>
        <taxon>Eukaryota</taxon>
        <taxon>Viridiplantae</taxon>
        <taxon>Streptophyta</taxon>
        <taxon>Embryophyta</taxon>
        <taxon>Tracheophyta</taxon>
        <taxon>Spermatophyta</taxon>
        <taxon>Magnoliopsida</taxon>
        <taxon>eudicotyledons</taxon>
        <taxon>Gunneridae</taxon>
        <taxon>Pentapetalae</taxon>
        <taxon>rosids</taxon>
        <taxon>malvids</taxon>
        <taxon>Brassicales</taxon>
        <taxon>Brassicaceae</taxon>
        <taxon>Brassiceae</taxon>
        <taxon>Eruca</taxon>
    </lineage>
</organism>
<proteinExistence type="predicted"/>
<protein>
    <submittedName>
        <fullName evidence="1">Uncharacterized protein</fullName>
    </submittedName>
</protein>
<reference evidence="1 2" key="1">
    <citation type="submission" date="2022-03" db="EMBL/GenBank/DDBJ databases">
        <authorList>
            <person name="Macdonald S."/>
            <person name="Ahmed S."/>
            <person name="Newling K."/>
        </authorList>
    </citation>
    <scope>NUCLEOTIDE SEQUENCE [LARGE SCALE GENOMIC DNA]</scope>
</reference>
<gene>
    <name evidence="1" type="ORF">ERUC_LOCUS11208</name>
</gene>
<comment type="caution">
    <text evidence="1">The sequence shown here is derived from an EMBL/GenBank/DDBJ whole genome shotgun (WGS) entry which is preliminary data.</text>
</comment>
<name>A0ABC8JHE8_ERUVS</name>
<dbReference type="EMBL" id="CAKOAT010108487">
    <property type="protein sequence ID" value="CAH8327939.1"/>
    <property type="molecule type" value="Genomic_DNA"/>
</dbReference>
<sequence length="101" mass="11122">MYSNGLLATMDVNRLAKAHVRLWEGLGDKTAFGRYICFDTILSKDGAEKLAKDIGVHVEKICGSNNDSDANAEASTPSLQISDKKLLDLMSRTLRSCYHES</sequence>
<evidence type="ECO:0000313" key="2">
    <source>
        <dbReference type="Proteomes" id="UP001642260"/>
    </source>
</evidence>
<dbReference type="Proteomes" id="UP001642260">
    <property type="component" value="Unassembled WGS sequence"/>
</dbReference>
<keyword evidence="2" id="KW-1185">Reference proteome</keyword>
<dbReference type="AlphaFoldDB" id="A0ABC8JHE8"/>